<gene>
    <name evidence="9" type="ORF">AB1Y20_002427</name>
</gene>
<evidence type="ECO:0000256" key="2">
    <source>
        <dbReference type="ARBA" id="ARBA00022692"/>
    </source>
</evidence>
<reference evidence="9 10" key="1">
    <citation type="journal article" date="2024" name="Science">
        <title>Giant polyketide synthase enzymes in the biosynthesis of giant marine polyether toxins.</title>
        <authorList>
            <person name="Fallon T.R."/>
            <person name="Shende V.V."/>
            <person name="Wierzbicki I.H."/>
            <person name="Pendleton A.L."/>
            <person name="Watervoot N.F."/>
            <person name="Auber R.P."/>
            <person name="Gonzalez D.J."/>
            <person name="Wisecaver J.H."/>
            <person name="Moore B.S."/>
        </authorList>
    </citation>
    <scope>NUCLEOTIDE SEQUENCE [LARGE SCALE GENOMIC DNA]</scope>
    <source>
        <strain evidence="9 10">12B1</strain>
    </source>
</reference>
<feature type="transmembrane region" description="Helical" evidence="6">
    <location>
        <begin position="39"/>
        <end position="61"/>
    </location>
</feature>
<evidence type="ECO:0000256" key="1">
    <source>
        <dbReference type="ARBA" id="ARBA00004141"/>
    </source>
</evidence>
<organism evidence="9 10">
    <name type="scientific">Prymnesium parvum</name>
    <name type="common">Toxic golden alga</name>
    <dbReference type="NCBI Taxonomy" id="97485"/>
    <lineage>
        <taxon>Eukaryota</taxon>
        <taxon>Haptista</taxon>
        <taxon>Haptophyta</taxon>
        <taxon>Prymnesiophyceae</taxon>
        <taxon>Prymnesiales</taxon>
        <taxon>Prymnesiaceae</taxon>
        <taxon>Prymnesium</taxon>
    </lineage>
</organism>
<feature type="region of interest" description="Disordered" evidence="5">
    <location>
        <begin position="531"/>
        <end position="587"/>
    </location>
</feature>
<dbReference type="EMBL" id="JBGBPQ010000011">
    <property type="protein sequence ID" value="KAL1515811.1"/>
    <property type="molecule type" value="Genomic_DNA"/>
</dbReference>
<evidence type="ECO:0008006" key="11">
    <source>
        <dbReference type="Google" id="ProtNLM"/>
    </source>
</evidence>
<keyword evidence="10" id="KW-1185">Reference proteome</keyword>
<evidence type="ECO:0000313" key="10">
    <source>
        <dbReference type="Proteomes" id="UP001515480"/>
    </source>
</evidence>
<dbReference type="InterPro" id="IPR015672">
    <property type="entry name" value="GPHR/GTG"/>
</dbReference>
<evidence type="ECO:0000259" key="7">
    <source>
        <dbReference type="Pfam" id="PF12430"/>
    </source>
</evidence>
<dbReference type="GO" id="GO:0016020">
    <property type="term" value="C:membrane"/>
    <property type="evidence" value="ECO:0007669"/>
    <property type="project" value="UniProtKB-SubCell"/>
</dbReference>
<feature type="domain" description="Abscisic acid G-protein coupled receptor-like" evidence="7">
    <location>
        <begin position="308"/>
        <end position="484"/>
    </location>
</feature>
<evidence type="ECO:0000256" key="4">
    <source>
        <dbReference type="ARBA" id="ARBA00023136"/>
    </source>
</evidence>
<comment type="caution">
    <text evidence="9">The sequence shown here is derived from an EMBL/GenBank/DDBJ whole genome shotgun (WGS) entry which is preliminary data.</text>
</comment>
<dbReference type="PANTHER" id="PTHR15948">
    <property type="entry name" value="G-PROTEIN COUPLED RECEPTOR 89-RELATED"/>
    <property type="match status" value="1"/>
</dbReference>
<proteinExistence type="predicted"/>
<dbReference type="Pfam" id="PF12430">
    <property type="entry name" value="ABA_GPCR"/>
    <property type="match status" value="1"/>
</dbReference>
<evidence type="ECO:0000313" key="9">
    <source>
        <dbReference type="EMBL" id="KAL1515811.1"/>
    </source>
</evidence>
<dbReference type="InterPro" id="IPR025969">
    <property type="entry name" value="ABA_GPCR_dom"/>
</dbReference>
<sequence length="631" mass="69981">MALAVEAAAFICLCSLPLYRAGAFAYTMLMPSTAARQLFAMSFTLSVSLLLLILLEVLGVLTSASRSLLWRVCLGLDLVLLVAVLPYVQISILLVRALSFPEGLARHAAIGPMLLWLWLFYKLGKPFPLLAEESFWYLQSLCLSRAGMIGVSVTAAMSGVGAVNGPASSLSRLLFTISEEELHSAERRLLRALHAVLQHRTQLRELLQLQDTLRSLSFFCPPRFLDALVQQDLAERQQASRRVELVARVKRRLLECIPLLLRLPAYRTASAEVRRARREERVLLAALHRQFWVVSELVTERERSRFALTWRGRLYNWLGYIFSAYCVLKMWSAARSILGQHAKLGEDIVTRALRISLRLMHLSDADVSTWSQAISLALVGVMIFSSVRGFLVQAYRLRLRTASPPRSNAPPKTSDDIMGYVAAHVMGFYFLSSVLLTRASLPSQFRNGISEAVGTNLEYAFYHHWFDSIFLTAACSTLVAFSWHRVEQERRRRGSNPDATLMASQRMHHAVQASARRQEIIGRERTAASYAAAAAPAQSSAPRGVPPPSPLRSRREGCRSGVPEVGRQSRSEINSYPNRREAGQESASAMVAGATAAAAKGTAALLEYVSAQMAGMDSTETWVALVRSKSS</sequence>
<keyword evidence="2 6" id="KW-0812">Transmembrane</keyword>
<dbReference type="PANTHER" id="PTHR15948:SF0">
    <property type="entry name" value="GOLGI PH REGULATOR A-RELATED"/>
    <property type="match status" value="1"/>
</dbReference>
<name>A0AB34JAV3_PRYPA</name>
<feature type="transmembrane region" description="Helical" evidence="6">
    <location>
        <begin position="461"/>
        <end position="483"/>
    </location>
</feature>
<comment type="subcellular location">
    <subcellularLocation>
        <location evidence="1">Membrane</location>
        <topology evidence="1">Multi-pass membrane protein</topology>
    </subcellularLocation>
</comment>
<keyword evidence="3 6" id="KW-1133">Transmembrane helix</keyword>
<feature type="compositionally biased region" description="Low complexity" evidence="5">
    <location>
        <begin position="531"/>
        <end position="541"/>
    </location>
</feature>
<evidence type="ECO:0000256" key="6">
    <source>
        <dbReference type="SAM" id="Phobius"/>
    </source>
</evidence>
<dbReference type="Pfam" id="PF12537">
    <property type="entry name" value="GPHR_N"/>
    <property type="match status" value="1"/>
</dbReference>
<feature type="transmembrane region" description="Helical" evidence="6">
    <location>
        <begin position="373"/>
        <end position="396"/>
    </location>
</feature>
<feature type="transmembrane region" description="Helical" evidence="6">
    <location>
        <begin position="68"/>
        <end position="92"/>
    </location>
</feature>
<evidence type="ECO:0000256" key="5">
    <source>
        <dbReference type="SAM" id="MobiDB-lite"/>
    </source>
</evidence>
<accession>A0AB34JAV3</accession>
<keyword evidence="4 6" id="KW-0472">Membrane</keyword>
<evidence type="ECO:0000259" key="8">
    <source>
        <dbReference type="Pfam" id="PF12537"/>
    </source>
</evidence>
<feature type="transmembrane region" description="Helical" evidence="6">
    <location>
        <begin position="314"/>
        <end position="334"/>
    </location>
</feature>
<dbReference type="InterPro" id="IPR022535">
    <property type="entry name" value="Golgi_pH-regulator_cons_dom"/>
</dbReference>
<feature type="transmembrane region" description="Helical" evidence="6">
    <location>
        <begin position="104"/>
        <end position="121"/>
    </location>
</feature>
<dbReference type="Proteomes" id="UP001515480">
    <property type="component" value="Unassembled WGS sequence"/>
</dbReference>
<dbReference type="AlphaFoldDB" id="A0AB34JAV3"/>
<protein>
    <recommendedName>
        <fullName evidence="11">Abscisic acid G-protein coupled receptor-like domain-containing protein</fullName>
    </recommendedName>
</protein>
<feature type="transmembrane region" description="Helical" evidence="6">
    <location>
        <begin position="417"/>
        <end position="441"/>
    </location>
</feature>
<evidence type="ECO:0000256" key="3">
    <source>
        <dbReference type="ARBA" id="ARBA00022989"/>
    </source>
</evidence>
<feature type="domain" description="Golgi pH regulator conserved" evidence="8">
    <location>
        <begin position="142"/>
        <end position="198"/>
    </location>
</feature>